<sequence length="175" mass="19065">MSEPEQSVLESSANLAAIVKVRLAVGLLGEQDRGNWWPSLWFTSNAAAFVTPIYGNRAYVARYHGLVEAARRVHDSRIGVGQALHLFRLPESMERRLHHAMIADPALEAEANVIDEGKAEAILSDTEMTVVGSAGPICVGSVRELDKSEWINLVAGHYLAAFKSGQQSFPYFSGA</sequence>
<dbReference type="InterPro" id="IPR058690">
    <property type="entry name" value="BrxE"/>
</dbReference>
<dbReference type="EMBL" id="JALZWP010000018">
    <property type="protein sequence ID" value="MCL1629878.1"/>
    <property type="molecule type" value="Genomic_DNA"/>
</dbReference>
<name>A0ABT0M5F5_9RHOB</name>
<keyword evidence="2" id="KW-1185">Reference proteome</keyword>
<reference evidence="1 2" key="1">
    <citation type="submission" date="2022-05" db="EMBL/GenBank/DDBJ databases">
        <title>Seasonal and diel survey of microbial diversity of the Tyrrhenian coast.</title>
        <authorList>
            <person name="Gattoni G."/>
            <person name="Corral P."/>
        </authorList>
    </citation>
    <scope>NUCLEOTIDE SEQUENCE [LARGE SCALE GENOMIC DNA]</scope>
    <source>
        <strain evidence="1 2">V10</strain>
    </source>
</reference>
<accession>A0ABT0M5F5</accession>
<protein>
    <submittedName>
        <fullName evidence="1">BrxE family protein</fullName>
    </submittedName>
</protein>
<evidence type="ECO:0000313" key="2">
    <source>
        <dbReference type="Proteomes" id="UP001202550"/>
    </source>
</evidence>
<dbReference type="Pfam" id="PF26412">
    <property type="entry name" value="BrxE"/>
    <property type="match status" value="1"/>
</dbReference>
<organism evidence="1 2">
    <name type="scientific">Roseinatronobacter domitianus</name>
    <dbReference type="NCBI Taxonomy" id="2940293"/>
    <lineage>
        <taxon>Bacteria</taxon>
        <taxon>Pseudomonadati</taxon>
        <taxon>Pseudomonadota</taxon>
        <taxon>Alphaproteobacteria</taxon>
        <taxon>Rhodobacterales</taxon>
        <taxon>Paracoccaceae</taxon>
        <taxon>Roseinatronobacter</taxon>
    </lineage>
</organism>
<dbReference type="NCBIfam" id="NF033447">
    <property type="entry name" value="BrxE_fam"/>
    <property type="match status" value="1"/>
</dbReference>
<dbReference type="RefSeq" id="WP_249060195.1">
    <property type="nucleotide sequence ID" value="NZ_JALZWP010000018.1"/>
</dbReference>
<gene>
    <name evidence="1" type="ORF">M3N55_14170</name>
</gene>
<proteinExistence type="predicted"/>
<dbReference type="Proteomes" id="UP001202550">
    <property type="component" value="Unassembled WGS sequence"/>
</dbReference>
<evidence type="ECO:0000313" key="1">
    <source>
        <dbReference type="EMBL" id="MCL1629878.1"/>
    </source>
</evidence>
<comment type="caution">
    <text evidence="1">The sequence shown here is derived from an EMBL/GenBank/DDBJ whole genome shotgun (WGS) entry which is preliminary data.</text>
</comment>